<organism evidence="1 2">
    <name type="scientific">Hoylesella buccalis DNF00853</name>
    <dbReference type="NCBI Taxonomy" id="1401074"/>
    <lineage>
        <taxon>Bacteria</taxon>
        <taxon>Pseudomonadati</taxon>
        <taxon>Bacteroidota</taxon>
        <taxon>Bacteroidia</taxon>
        <taxon>Bacteroidales</taxon>
        <taxon>Prevotellaceae</taxon>
        <taxon>Hoylesella</taxon>
    </lineage>
</organism>
<proteinExistence type="predicted"/>
<reference evidence="1 2" key="1">
    <citation type="submission" date="2014-07" db="EMBL/GenBank/DDBJ databases">
        <authorList>
            <person name="McCorrison J."/>
            <person name="Sanka R."/>
            <person name="Torralba M."/>
            <person name="Gillis M."/>
            <person name="Haft D.H."/>
            <person name="Methe B."/>
            <person name="Sutton G."/>
            <person name="Nelson K.E."/>
        </authorList>
    </citation>
    <scope>NUCLEOTIDE SEQUENCE [LARGE SCALE GENOMIC DNA]</scope>
    <source>
        <strain evidence="1 2">DNF00853</strain>
    </source>
</reference>
<comment type="caution">
    <text evidence="1">The sequence shown here is derived from an EMBL/GenBank/DDBJ whole genome shotgun (WGS) entry which is preliminary data.</text>
</comment>
<dbReference type="Proteomes" id="UP000029556">
    <property type="component" value="Unassembled WGS sequence"/>
</dbReference>
<dbReference type="AlphaFoldDB" id="A0A096BTB5"/>
<sequence>MTLGIKVNDFAGHASCACQTVFMEHGILLPNVQKKIGITSGDKLANLPTKSQVCSRRGGALQTGMLI</sequence>
<accession>A0A096BTB5</accession>
<protein>
    <submittedName>
        <fullName evidence="1">Uncharacterized protein</fullName>
    </submittedName>
</protein>
<evidence type="ECO:0000313" key="2">
    <source>
        <dbReference type="Proteomes" id="UP000029556"/>
    </source>
</evidence>
<evidence type="ECO:0000313" key="1">
    <source>
        <dbReference type="EMBL" id="KGF36414.1"/>
    </source>
</evidence>
<dbReference type="EMBL" id="JRNN01000027">
    <property type="protein sequence ID" value="KGF36414.1"/>
    <property type="molecule type" value="Genomic_DNA"/>
</dbReference>
<name>A0A096BTB5_9BACT</name>
<gene>
    <name evidence="1" type="ORF">HMPREF2137_02015</name>
</gene>